<gene>
    <name evidence="4" type="ORF">EPI11_16180</name>
</gene>
<sequence>MNRIFLTFILLCSFYAIAQEDSDADTALFNYDLEGLTIDGKVGDKITLQNLNFERGGHELRLKSEPVLKELLKIMEDHPDLKIQIQGHICCLNDDSNEVSSARAELVHNYLRDNCIDEERISYKDFGGTKPIYPMPEKNKKQREKNRRVEIEIIEN</sequence>
<feature type="chain" id="PRO_5018573882" evidence="2">
    <location>
        <begin position="19"/>
        <end position="156"/>
    </location>
</feature>
<proteinExistence type="predicted"/>
<dbReference type="InterPro" id="IPR036737">
    <property type="entry name" value="OmpA-like_sf"/>
</dbReference>
<dbReference type="AlphaFoldDB" id="A0A3S3QFF7"/>
<dbReference type="GO" id="GO:0016020">
    <property type="term" value="C:membrane"/>
    <property type="evidence" value="ECO:0007669"/>
    <property type="project" value="UniProtKB-UniRule"/>
</dbReference>
<dbReference type="Gene3D" id="3.30.1330.60">
    <property type="entry name" value="OmpA-like domain"/>
    <property type="match status" value="1"/>
</dbReference>
<dbReference type="Pfam" id="PF00691">
    <property type="entry name" value="OmpA"/>
    <property type="match status" value="1"/>
</dbReference>
<dbReference type="InterPro" id="IPR006665">
    <property type="entry name" value="OmpA-like"/>
</dbReference>
<dbReference type="PROSITE" id="PS51123">
    <property type="entry name" value="OMPA_2"/>
    <property type="match status" value="1"/>
</dbReference>
<dbReference type="PANTHER" id="PTHR30329:SF21">
    <property type="entry name" value="LIPOPROTEIN YIAD-RELATED"/>
    <property type="match status" value="1"/>
</dbReference>
<dbReference type="PANTHER" id="PTHR30329">
    <property type="entry name" value="STATOR ELEMENT OF FLAGELLAR MOTOR COMPLEX"/>
    <property type="match status" value="1"/>
</dbReference>
<dbReference type="CDD" id="cd07185">
    <property type="entry name" value="OmpA_C-like"/>
    <property type="match status" value="1"/>
</dbReference>
<evidence type="ECO:0000256" key="1">
    <source>
        <dbReference type="PROSITE-ProRule" id="PRU00473"/>
    </source>
</evidence>
<evidence type="ECO:0000259" key="3">
    <source>
        <dbReference type="PROSITE" id="PS51123"/>
    </source>
</evidence>
<dbReference type="EMBL" id="SBII01000013">
    <property type="protein sequence ID" value="RWW92163.1"/>
    <property type="molecule type" value="Genomic_DNA"/>
</dbReference>
<keyword evidence="2" id="KW-0732">Signal</keyword>
<dbReference type="SUPFAM" id="SSF103088">
    <property type="entry name" value="OmpA-like"/>
    <property type="match status" value="1"/>
</dbReference>
<evidence type="ECO:0000313" key="4">
    <source>
        <dbReference type="EMBL" id="RWW92163.1"/>
    </source>
</evidence>
<name>A0A3S3QFF7_9FLAO</name>
<dbReference type="InterPro" id="IPR050330">
    <property type="entry name" value="Bact_OuterMem_StrucFunc"/>
</dbReference>
<protein>
    <submittedName>
        <fullName evidence="4">OmpA family protein</fullName>
    </submittedName>
</protein>
<dbReference type="Proteomes" id="UP000287527">
    <property type="component" value="Unassembled WGS sequence"/>
</dbReference>
<comment type="caution">
    <text evidence="4">The sequence shown here is derived from an EMBL/GenBank/DDBJ whole genome shotgun (WGS) entry which is preliminary data.</text>
</comment>
<evidence type="ECO:0000256" key="2">
    <source>
        <dbReference type="SAM" id="SignalP"/>
    </source>
</evidence>
<feature type="domain" description="OmpA-like" evidence="3">
    <location>
        <begin position="42"/>
        <end position="156"/>
    </location>
</feature>
<evidence type="ECO:0000313" key="5">
    <source>
        <dbReference type="Proteomes" id="UP000287527"/>
    </source>
</evidence>
<reference evidence="4 5" key="1">
    <citation type="submission" date="2019-01" db="EMBL/GenBank/DDBJ databases">
        <title>Flavobacterium sp. nov.,isolated from freshwater.</title>
        <authorList>
            <person name="Zhang R."/>
            <person name="Du Z.-J."/>
        </authorList>
    </citation>
    <scope>NUCLEOTIDE SEQUENCE [LARGE SCALE GENOMIC DNA]</scope>
    <source>
        <strain evidence="4 5">1E403</strain>
    </source>
</reference>
<dbReference type="RefSeq" id="WP_128391028.1">
    <property type="nucleotide sequence ID" value="NZ_SBII01000013.1"/>
</dbReference>
<keyword evidence="1" id="KW-0472">Membrane</keyword>
<accession>A0A3S3QFF7</accession>
<organism evidence="4 5">
    <name type="scientific">Flavobacterium cerinum</name>
    <dbReference type="NCBI Taxonomy" id="2502784"/>
    <lineage>
        <taxon>Bacteria</taxon>
        <taxon>Pseudomonadati</taxon>
        <taxon>Bacteroidota</taxon>
        <taxon>Flavobacteriia</taxon>
        <taxon>Flavobacteriales</taxon>
        <taxon>Flavobacteriaceae</taxon>
        <taxon>Flavobacterium</taxon>
    </lineage>
</organism>
<keyword evidence="5" id="KW-1185">Reference proteome</keyword>
<feature type="signal peptide" evidence="2">
    <location>
        <begin position="1"/>
        <end position="18"/>
    </location>
</feature>
<dbReference type="OrthoDB" id="9782229at2"/>